<dbReference type="Pfam" id="PF04198">
    <property type="entry name" value="Sugar-bind"/>
    <property type="match status" value="1"/>
</dbReference>
<evidence type="ECO:0000256" key="1">
    <source>
        <dbReference type="ARBA" id="ARBA00010466"/>
    </source>
</evidence>
<protein>
    <submittedName>
        <fullName evidence="6">Sugar-binding transcriptional regulator</fullName>
    </submittedName>
</protein>
<proteinExistence type="inferred from homology"/>
<dbReference type="Gene3D" id="1.10.10.60">
    <property type="entry name" value="Homeodomain-like"/>
    <property type="match status" value="1"/>
</dbReference>
<dbReference type="InterPro" id="IPR037171">
    <property type="entry name" value="NagB/RpiA_transferase-like"/>
</dbReference>
<keyword evidence="4" id="KW-0804">Transcription</keyword>
<comment type="similarity">
    <text evidence="1">Belongs to the SorC transcriptional regulatory family.</text>
</comment>
<dbReference type="Proteomes" id="UP001418796">
    <property type="component" value="Unassembled WGS sequence"/>
</dbReference>
<dbReference type="EMBL" id="JBCITK010000001">
    <property type="protein sequence ID" value="MEN0645173.1"/>
    <property type="molecule type" value="Genomic_DNA"/>
</dbReference>
<dbReference type="SUPFAM" id="SSF46689">
    <property type="entry name" value="Homeodomain-like"/>
    <property type="match status" value="1"/>
</dbReference>
<keyword evidence="7" id="KW-1185">Reference proteome</keyword>
<evidence type="ECO:0000259" key="5">
    <source>
        <dbReference type="Pfam" id="PF04198"/>
    </source>
</evidence>
<organism evidence="6 7">
    <name type="scientific">Alkalicoccobacillus gibsonii</name>
    <dbReference type="NCBI Taxonomy" id="79881"/>
    <lineage>
        <taxon>Bacteria</taxon>
        <taxon>Bacillati</taxon>
        <taxon>Bacillota</taxon>
        <taxon>Bacilli</taxon>
        <taxon>Bacillales</taxon>
        <taxon>Bacillaceae</taxon>
        <taxon>Alkalicoccobacillus</taxon>
    </lineage>
</organism>
<reference evidence="6 7" key="1">
    <citation type="submission" date="2024-03" db="EMBL/GenBank/DDBJ databases">
        <title>Bacilli Hybrid Assemblies.</title>
        <authorList>
            <person name="Kovac J."/>
        </authorList>
    </citation>
    <scope>NUCLEOTIDE SEQUENCE [LARGE SCALE GENOMIC DNA]</scope>
    <source>
        <strain evidence="6 7">FSL R7-0666</strain>
    </source>
</reference>
<evidence type="ECO:0000256" key="3">
    <source>
        <dbReference type="ARBA" id="ARBA00023125"/>
    </source>
</evidence>
<comment type="caution">
    <text evidence="6">The sequence shown here is derived from an EMBL/GenBank/DDBJ whole genome shotgun (WGS) entry which is preliminary data.</text>
</comment>
<evidence type="ECO:0000256" key="2">
    <source>
        <dbReference type="ARBA" id="ARBA00023015"/>
    </source>
</evidence>
<dbReference type="PANTHER" id="PTHR34294:SF12">
    <property type="entry name" value="SUGAR-BINDING TRANSCRIPTIONAL REGULATOR"/>
    <property type="match status" value="1"/>
</dbReference>
<evidence type="ECO:0000313" key="6">
    <source>
        <dbReference type="EMBL" id="MEN0645173.1"/>
    </source>
</evidence>
<dbReference type="InterPro" id="IPR009057">
    <property type="entry name" value="Homeodomain-like_sf"/>
</dbReference>
<evidence type="ECO:0000256" key="4">
    <source>
        <dbReference type="ARBA" id="ARBA00023163"/>
    </source>
</evidence>
<keyword evidence="3" id="KW-0238">DNA-binding</keyword>
<dbReference type="InterPro" id="IPR007324">
    <property type="entry name" value="Sugar-bd_dom_put"/>
</dbReference>
<dbReference type="RefSeq" id="WP_203087821.1">
    <property type="nucleotide sequence ID" value="NZ_JAEUZA010000002.1"/>
</dbReference>
<name>A0ABU9VMN4_9BACI</name>
<accession>A0ABU9VMN4</accession>
<sequence>MSNWEDRRLLVKAANLYYFDGWTQAQIAKKMSVSRPVISKMLNRARELGIVEIYIKDENAHTATLEHQLEKKFNLKEAMVVPTAGLTPEMIRRSVGKAAAYYVSKNLEGITSMGISWGTALYNLVKEYPYENRPELNIVPLVGGMGRKLVDIHSNLLAYQLAQKVNGTCSYLYAPAMVESEDLKQRLIESEDIANVLEEGRQVQMALVGIGNPLLNSTMSTMDYLKEEDLISLRKSGVVGDIGSRFYDVIGEQIKHPLNDRVIGLNLNELKNIPEVVGVAEGAHKVESLLIALKTGYLNVLILDDSTAQSLLHELV</sequence>
<dbReference type="PANTHER" id="PTHR34294">
    <property type="entry name" value="TRANSCRIPTIONAL REGULATOR-RELATED"/>
    <property type="match status" value="1"/>
</dbReference>
<evidence type="ECO:0000313" key="7">
    <source>
        <dbReference type="Proteomes" id="UP001418796"/>
    </source>
</evidence>
<gene>
    <name evidence="6" type="ORF">MKY91_18590</name>
</gene>
<keyword evidence="2" id="KW-0805">Transcription regulation</keyword>
<feature type="domain" description="Sugar-binding" evidence="5">
    <location>
        <begin position="59"/>
        <end position="312"/>
    </location>
</feature>
<dbReference type="InterPro" id="IPR051054">
    <property type="entry name" value="SorC_transcr_regulators"/>
</dbReference>
<dbReference type="SUPFAM" id="SSF100950">
    <property type="entry name" value="NagB/RpiA/CoA transferase-like"/>
    <property type="match status" value="1"/>
</dbReference>
<dbReference type="Gene3D" id="3.40.50.1360">
    <property type="match status" value="1"/>
</dbReference>